<reference evidence="7" key="1">
    <citation type="journal article" date="2019" name="bioRxiv">
        <title>Genomics, evolutionary history and diagnostics of the Alternaria alternata species group including apple and Asian pear pathotypes.</title>
        <authorList>
            <person name="Armitage A.D."/>
            <person name="Cockerton H.M."/>
            <person name="Sreenivasaprasad S."/>
            <person name="Woodhall J.W."/>
            <person name="Lane C.R."/>
            <person name="Harrison R.J."/>
            <person name="Clarkson J.P."/>
        </authorList>
    </citation>
    <scope>NUCLEOTIDE SEQUENCE [LARGE SCALE GENOMIC DNA]</scope>
    <source>
        <strain evidence="7">FERA 635</strain>
    </source>
</reference>
<protein>
    <recommendedName>
        <fullName evidence="5">MYND-type domain-containing protein</fullName>
    </recommendedName>
</protein>
<comment type="caution">
    <text evidence="6">The sequence shown here is derived from an EMBL/GenBank/DDBJ whole genome shotgun (WGS) entry which is preliminary data.</text>
</comment>
<name>A0ABY0FP33_9PLEO</name>
<keyword evidence="2 4" id="KW-0863">Zinc-finger</keyword>
<evidence type="ECO:0000256" key="4">
    <source>
        <dbReference type="PROSITE-ProRule" id="PRU00134"/>
    </source>
</evidence>
<organism evidence="6 7">
    <name type="scientific">Alternaria tenuissima</name>
    <dbReference type="NCBI Taxonomy" id="119927"/>
    <lineage>
        <taxon>Eukaryota</taxon>
        <taxon>Fungi</taxon>
        <taxon>Dikarya</taxon>
        <taxon>Ascomycota</taxon>
        <taxon>Pezizomycotina</taxon>
        <taxon>Dothideomycetes</taxon>
        <taxon>Pleosporomycetidae</taxon>
        <taxon>Pleosporales</taxon>
        <taxon>Pleosporineae</taxon>
        <taxon>Pleosporaceae</taxon>
        <taxon>Alternaria</taxon>
        <taxon>Alternaria sect. Alternaria</taxon>
        <taxon>Alternaria alternata complex</taxon>
    </lineage>
</organism>
<dbReference type="Proteomes" id="UP000293195">
    <property type="component" value="Unassembled WGS sequence"/>
</dbReference>
<keyword evidence="1" id="KW-0479">Metal-binding</keyword>
<evidence type="ECO:0000259" key="5">
    <source>
        <dbReference type="PROSITE" id="PS50865"/>
    </source>
</evidence>
<evidence type="ECO:0000256" key="2">
    <source>
        <dbReference type="ARBA" id="ARBA00022771"/>
    </source>
</evidence>
<evidence type="ECO:0000313" key="6">
    <source>
        <dbReference type="EMBL" id="RYN85251.1"/>
    </source>
</evidence>
<dbReference type="SUPFAM" id="SSF144232">
    <property type="entry name" value="HIT/MYND zinc finger-like"/>
    <property type="match status" value="1"/>
</dbReference>
<dbReference type="InterPro" id="IPR002893">
    <property type="entry name" value="Znf_MYND"/>
</dbReference>
<accession>A0ABY0FP33</accession>
<evidence type="ECO:0000313" key="7">
    <source>
        <dbReference type="Proteomes" id="UP000293195"/>
    </source>
</evidence>
<dbReference type="EMBL" id="PDXF01000190">
    <property type="protein sequence ID" value="RYN85251.1"/>
    <property type="molecule type" value="Genomic_DNA"/>
</dbReference>
<evidence type="ECO:0000256" key="1">
    <source>
        <dbReference type="ARBA" id="ARBA00022723"/>
    </source>
</evidence>
<dbReference type="Gene3D" id="6.10.140.2220">
    <property type="match status" value="1"/>
</dbReference>
<dbReference type="PROSITE" id="PS01360">
    <property type="entry name" value="ZF_MYND_1"/>
    <property type="match status" value="1"/>
</dbReference>
<dbReference type="Pfam" id="PF01753">
    <property type="entry name" value="zf-MYND"/>
    <property type="match status" value="1"/>
</dbReference>
<feature type="domain" description="MYND-type" evidence="5">
    <location>
        <begin position="10"/>
        <end position="46"/>
    </location>
</feature>
<gene>
    <name evidence="6" type="ORF">AA0119_g13256</name>
</gene>
<evidence type="ECO:0000256" key="3">
    <source>
        <dbReference type="ARBA" id="ARBA00022833"/>
    </source>
</evidence>
<keyword evidence="7" id="KW-1185">Reference proteome</keyword>
<sequence length="408" mass="46499">MYSPPAVQFCTVCEKKNAKHCARCLCTSYCSKKCQQDDWKIHKLLCATFAAFAATNRPTSDHYRAVLFNPDKTKPEFVWLRCKWIQDTDDEGDGYQMLETAAIIGNNTMGKHLPIQYNTRLKRPLHNTINIVHRDTFLIDGSRSNKGVTSITATQPGGYHDWRGPIIAEARSGQSLDPPGCKDFDMIDFRHVADYFLSYAHEPLNAQAIVERVKGVRINCLGDVKMLKRPHFEEVELPTTDVIFTKHDTSDIADRIGIPILTRQCAPDPKWVNSDDAMFKGSSPFNNQSATFLHQCCDPNARSDRSNGSLGWGWCPLKWQNSVGSVIVVRKDKRPLLPTHMEALAGYCQNEVRPLMGHSIGEYSPEEPIRKDHVLEIICRPMFVLYWSKFIRERKDYTTPSPYEIEDL</sequence>
<dbReference type="PROSITE" id="PS50865">
    <property type="entry name" value="ZF_MYND_2"/>
    <property type="match status" value="1"/>
</dbReference>
<proteinExistence type="predicted"/>
<keyword evidence="3" id="KW-0862">Zinc</keyword>